<evidence type="ECO:0000313" key="2">
    <source>
        <dbReference type="EMBL" id="CAK7212830.1"/>
    </source>
</evidence>
<gene>
    <name evidence="2" type="ORF">SEUCBS140593_001640</name>
</gene>
<comment type="caution">
    <text evidence="2">The sequence shown here is derived from an EMBL/GenBank/DDBJ whole genome shotgun (WGS) entry which is preliminary data.</text>
</comment>
<organism evidence="2 3">
    <name type="scientific">Sporothrix eucalyptigena</name>
    <dbReference type="NCBI Taxonomy" id="1812306"/>
    <lineage>
        <taxon>Eukaryota</taxon>
        <taxon>Fungi</taxon>
        <taxon>Dikarya</taxon>
        <taxon>Ascomycota</taxon>
        <taxon>Pezizomycotina</taxon>
        <taxon>Sordariomycetes</taxon>
        <taxon>Sordariomycetidae</taxon>
        <taxon>Ophiostomatales</taxon>
        <taxon>Ophiostomataceae</taxon>
        <taxon>Sporothrix</taxon>
    </lineage>
</organism>
<feature type="signal peptide" evidence="1">
    <location>
        <begin position="1"/>
        <end position="20"/>
    </location>
</feature>
<name>A0ABP0AZV4_9PEZI</name>
<dbReference type="Gene3D" id="2.60.120.260">
    <property type="entry name" value="Galactose-binding domain-like"/>
    <property type="match status" value="1"/>
</dbReference>
<dbReference type="Proteomes" id="UP001642482">
    <property type="component" value="Unassembled WGS sequence"/>
</dbReference>
<protein>
    <submittedName>
        <fullName evidence="2">Uncharacterized protein</fullName>
    </submittedName>
</protein>
<keyword evidence="3" id="KW-1185">Reference proteome</keyword>
<evidence type="ECO:0000256" key="1">
    <source>
        <dbReference type="SAM" id="SignalP"/>
    </source>
</evidence>
<sequence>MKSSLRILALSLLVAERTLASDCKPSAVCTDIITDGGFDLDFDGWAISTTGSGSTSATSCATIDSGYCPVLSIGDGDSSVTLTRSVTLISGVSYELSLDYNISPSAASFGCTVEAAPSYEKRGGDQPVKRIAGGSSRTTNYGMIFQAPADTCTVTCTLTATTSAQVQVNYLNIVCP</sequence>
<proteinExistence type="predicted"/>
<keyword evidence="1" id="KW-0732">Signal</keyword>
<feature type="chain" id="PRO_5047478197" evidence="1">
    <location>
        <begin position="21"/>
        <end position="176"/>
    </location>
</feature>
<reference evidence="2 3" key="1">
    <citation type="submission" date="2024-01" db="EMBL/GenBank/DDBJ databases">
        <authorList>
            <person name="Allen C."/>
            <person name="Tagirdzhanova G."/>
        </authorList>
    </citation>
    <scope>NUCLEOTIDE SEQUENCE [LARGE SCALE GENOMIC DNA]</scope>
</reference>
<evidence type="ECO:0000313" key="3">
    <source>
        <dbReference type="Proteomes" id="UP001642482"/>
    </source>
</evidence>
<dbReference type="SUPFAM" id="SSF49785">
    <property type="entry name" value="Galactose-binding domain-like"/>
    <property type="match status" value="1"/>
</dbReference>
<dbReference type="InterPro" id="IPR008979">
    <property type="entry name" value="Galactose-bd-like_sf"/>
</dbReference>
<dbReference type="EMBL" id="CAWUHD010000010">
    <property type="protein sequence ID" value="CAK7212830.1"/>
    <property type="molecule type" value="Genomic_DNA"/>
</dbReference>
<accession>A0ABP0AZV4</accession>